<gene>
    <name evidence="2" type="ORF">E1261_00920</name>
</gene>
<reference evidence="2 3" key="1">
    <citation type="submission" date="2019-03" db="EMBL/GenBank/DDBJ databases">
        <title>Draft genome sequences of novel Actinobacteria.</title>
        <authorList>
            <person name="Sahin N."/>
            <person name="Ay H."/>
            <person name="Saygin H."/>
        </authorList>
    </citation>
    <scope>NUCLEOTIDE SEQUENCE [LARGE SCALE GENOMIC DNA]</scope>
    <source>
        <strain evidence="2 3">JCM 30547</strain>
    </source>
</reference>
<dbReference type="InterPro" id="IPR012312">
    <property type="entry name" value="Hemerythrin-like"/>
</dbReference>
<evidence type="ECO:0000259" key="1">
    <source>
        <dbReference type="PROSITE" id="PS50017"/>
    </source>
</evidence>
<sequence>MPSDKADVRDARALHTLLCAELSVAAGLVLSIRPRVRSRARVVCGHLDLMERLLELHLEATELLLWPKLLARAGLDLSELDELRDQIGVLRHRAEGLQSWWRSDGDFEAAARLAGVLAKLAAVWSSYVDLEERRVLPFVSDFISDAEWREIREYTVGGLPWRRLPVILGMLEPDVPLTDRSPISRWLLQRLRTSYRKKVYRDFSDRE</sequence>
<dbReference type="Proteomes" id="UP000295075">
    <property type="component" value="Unassembled WGS sequence"/>
</dbReference>
<protein>
    <recommendedName>
        <fullName evidence="1">Death domain-containing protein</fullName>
    </recommendedName>
</protein>
<dbReference type="GO" id="GO:0007165">
    <property type="term" value="P:signal transduction"/>
    <property type="evidence" value="ECO:0007669"/>
    <property type="project" value="InterPro"/>
</dbReference>
<dbReference type="AlphaFoldDB" id="A0A4R4QIG1"/>
<dbReference type="EMBL" id="SMKA01000002">
    <property type="protein sequence ID" value="TDC35458.1"/>
    <property type="molecule type" value="Genomic_DNA"/>
</dbReference>
<dbReference type="OrthoDB" id="5197650at2"/>
<comment type="caution">
    <text evidence="2">The sequence shown here is derived from an EMBL/GenBank/DDBJ whole genome shotgun (WGS) entry which is preliminary data.</text>
</comment>
<dbReference type="InterPro" id="IPR000488">
    <property type="entry name" value="Death_dom"/>
</dbReference>
<name>A0A4R4QIG1_9ACTN</name>
<dbReference type="PROSITE" id="PS50017">
    <property type="entry name" value="DEATH_DOMAIN"/>
    <property type="match status" value="1"/>
</dbReference>
<organism evidence="2 3">
    <name type="scientific">Kribbella albertanoniae</name>
    <dbReference type="NCBI Taxonomy" id="1266829"/>
    <lineage>
        <taxon>Bacteria</taxon>
        <taxon>Bacillati</taxon>
        <taxon>Actinomycetota</taxon>
        <taxon>Actinomycetes</taxon>
        <taxon>Propionibacteriales</taxon>
        <taxon>Kribbellaceae</taxon>
        <taxon>Kribbella</taxon>
    </lineage>
</organism>
<feature type="domain" description="Death" evidence="1">
    <location>
        <begin position="66"/>
        <end position="120"/>
    </location>
</feature>
<dbReference type="Pfam" id="PF01814">
    <property type="entry name" value="Hemerythrin"/>
    <property type="match status" value="1"/>
</dbReference>
<keyword evidence="3" id="KW-1185">Reference proteome</keyword>
<proteinExistence type="predicted"/>
<accession>A0A4R4QIG1</accession>
<dbReference type="Gene3D" id="1.20.120.520">
    <property type="entry name" value="nmb1532 protein domain like"/>
    <property type="match status" value="1"/>
</dbReference>
<evidence type="ECO:0000313" key="2">
    <source>
        <dbReference type="EMBL" id="TDC35458.1"/>
    </source>
</evidence>
<evidence type="ECO:0000313" key="3">
    <source>
        <dbReference type="Proteomes" id="UP000295075"/>
    </source>
</evidence>
<dbReference type="RefSeq" id="WP_132400187.1">
    <property type="nucleotide sequence ID" value="NZ_SMKA01000002.1"/>
</dbReference>